<dbReference type="InterPro" id="IPR015847">
    <property type="entry name" value="ExoRNase_PH_dom2"/>
</dbReference>
<comment type="subunit">
    <text evidence="6">Homohexameric ring arranged as a trimer of dimers.</text>
</comment>
<reference evidence="9 10" key="1">
    <citation type="journal article" date="2010" name="Stand. Genomic Sci.">
        <title>Complete genome sequence of Desulfarculus baarsii type strain (2st14).</title>
        <authorList>
            <person name="Sun H."/>
            <person name="Spring S."/>
            <person name="Lapidus A."/>
            <person name="Davenport K."/>
            <person name="Del Rio T.G."/>
            <person name="Tice H."/>
            <person name="Nolan M."/>
            <person name="Copeland A."/>
            <person name="Cheng J.F."/>
            <person name="Lucas S."/>
            <person name="Tapia R."/>
            <person name="Goodwin L."/>
            <person name="Pitluck S."/>
            <person name="Ivanova N."/>
            <person name="Pagani I."/>
            <person name="Mavromatis K."/>
            <person name="Ovchinnikova G."/>
            <person name="Pati A."/>
            <person name="Chen A."/>
            <person name="Palaniappan K."/>
            <person name="Hauser L."/>
            <person name="Chang Y.J."/>
            <person name="Jeffries C.D."/>
            <person name="Detter J.C."/>
            <person name="Han C."/>
            <person name="Rohde M."/>
            <person name="Brambilla E."/>
            <person name="Goker M."/>
            <person name="Woyke T."/>
            <person name="Bristow J."/>
            <person name="Eisen J.A."/>
            <person name="Markowitz V."/>
            <person name="Hugenholtz P."/>
            <person name="Kyrpides N.C."/>
            <person name="Klenk H.P."/>
            <person name="Land M."/>
        </authorList>
    </citation>
    <scope>NUCLEOTIDE SEQUENCE [LARGE SCALE GENOMIC DNA]</scope>
    <source>
        <strain evidence="10">ATCC 33931 / DSM 2075 / LMG 7858 / VKM B-1802 / 2st14</strain>
    </source>
</reference>
<feature type="domain" description="Exoribonuclease phosphorolytic" evidence="8">
    <location>
        <begin position="150"/>
        <end position="214"/>
    </location>
</feature>
<evidence type="ECO:0000256" key="5">
    <source>
        <dbReference type="ARBA" id="ARBA00022884"/>
    </source>
</evidence>
<evidence type="ECO:0000256" key="4">
    <source>
        <dbReference type="ARBA" id="ARBA00022694"/>
    </source>
</evidence>
<dbReference type="InterPro" id="IPR001247">
    <property type="entry name" value="ExoRNase_PH_dom1"/>
</dbReference>
<keyword evidence="3 6" id="KW-0820">tRNA-binding</keyword>
<accession>E1QE78</accession>
<dbReference type="EC" id="2.7.7.56" evidence="6"/>
<dbReference type="GO" id="GO:0008033">
    <property type="term" value="P:tRNA processing"/>
    <property type="evidence" value="ECO:0007669"/>
    <property type="project" value="UniProtKB-UniRule"/>
</dbReference>
<dbReference type="SUPFAM" id="SSF54211">
    <property type="entry name" value="Ribosomal protein S5 domain 2-like"/>
    <property type="match status" value="1"/>
</dbReference>
<dbReference type="HOGENOM" id="CLU_050858_0_0_7"/>
<keyword evidence="6 9" id="KW-0808">Transferase</keyword>
<dbReference type="Pfam" id="PF01138">
    <property type="entry name" value="RNase_PH"/>
    <property type="match status" value="1"/>
</dbReference>
<feature type="domain" description="Exoribonuclease phosphorolytic" evidence="7">
    <location>
        <begin position="11"/>
        <end position="138"/>
    </location>
</feature>
<dbReference type="RefSeq" id="WP_013257320.1">
    <property type="nucleotide sequence ID" value="NC_014365.1"/>
</dbReference>
<dbReference type="InterPro" id="IPR027408">
    <property type="entry name" value="PNPase/RNase_PH_dom_sf"/>
</dbReference>
<evidence type="ECO:0000256" key="6">
    <source>
        <dbReference type="HAMAP-Rule" id="MF_00564"/>
    </source>
</evidence>
<sequence length="232" mass="24151">MSRIDGRNPGQMRPVVISGGVNPYAEGSAICAFGQTKVLCTASVEQGAPRFLEGAGQGWITAEYAMLPRATHTRTGRDHAQAGRAKEISRLVGRALRAAADLAALDGYTIRIDCDVLVADGGTRTAAVSGGWVALALALRGLGLQPPRQVMALSAGRVDGRLLVDLCYAEDSSAELDLNMVLAADGQLIEIQGTGERGVFSPEELMELIAISRQAAGDIVAAQLAAVNGPAR</sequence>
<organism evidence="9 10">
    <name type="scientific">Desulfarculus baarsii (strain ATCC 33931 / DSM 2075 / LMG 7858 / VKM B-1802 / 2st14)</name>
    <dbReference type="NCBI Taxonomy" id="644282"/>
    <lineage>
        <taxon>Bacteria</taxon>
        <taxon>Pseudomonadati</taxon>
        <taxon>Thermodesulfobacteriota</taxon>
        <taxon>Desulfarculia</taxon>
        <taxon>Desulfarculales</taxon>
        <taxon>Desulfarculaceae</taxon>
        <taxon>Desulfarculus</taxon>
    </lineage>
</organism>
<dbReference type="GO" id="GO:0006364">
    <property type="term" value="P:rRNA processing"/>
    <property type="evidence" value="ECO:0007669"/>
    <property type="project" value="UniProtKB-KW"/>
</dbReference>
<dbReference type="Pfam" id="PF03725">
    <property type="entry name" value="RNase_PH_C"/>
    <property type="match status" value="1"/>
</dbReference>
<comment type="similarity">
    <text evidence="1 6">Belongs to the RNase PH family.</text>
</comment>
<proteinExistence type="inferred from homology"/>
<evidence type="ECO:0000256" key="1">
    <source>
        <dbReference type="ARBA" id="ARBA00006678"/>
    </source>
</evidence>
<dbReference type="PROSITE" id="PS01277">
    <property type="entry name" value="RIBONUCLEASE_PH"/>
    <property type="match status" value="1"/>
</dbReference>
<keyword evidence="2 6" id="KW-0698">rRNA processing</keyword>
<comment type="catalytic activity">
    <reaction evidence="6">
        <text>tRNA(n+1) + phosphate = tRNA(n) + a ribonucleoside 5'-diphosphate</text>
        <dbReference type="Rhea" id="RHEA:10628"/>
        <dbReference type="Rhea" id="RHEA-COMP:17343"/>
        <dbReference type="Rhea" id="RHEA-COMP:17344"/>
        <dbReference type="ChEBI" id="CHEBI:43474"/>
        <dbReference type="ChEBI" id="CHEBI:57930"/>
        <dbReference type="ChEBI" id="CHEBI:173114"/>
        <dbReference type="EC" id="2.7.7.56"/>
    </reaction>
</comment>
<dbReference type="Proteomes" id="UP000009047">
    <property type="component" value="Chromosome"/>
</dbReference>
<dbReference type="SUPFAM" id="SSF55666">
    <property type="entry name" value="Ribonuclease PH domain 2-like"/>
    <property type="match status" value="1"/>
</dbReference>
<keyword evidence="10" id="KW-1185">Reference proteome</keyword>
<keyword evidence="4 6" id="KW-0819">tRNA processing</keyword>
<evidence type="ECO:0000256" key="3">
    <source>
        <dbReference type="ARBA" id="ARBA00022555"/>
    </source>
</evidence>
<evidence type="ECO:0000313" key="9">
    <source>
        <dbReference type="EMBL" id="ADK83864.1"/>
    </source>
</evidence>
<evidence type="ECO:0000256" key="2">
    <source>
        <dbReference type="ARBA" id="ARBA00022552"/>
    </source>
</evidence>
<dbReference type="GO" id="GO:0009022">
    <property type="term" value="F:tRNA nucleotidyltransferase activity"/>
    <property type="evidence" value="ECO:0007669"/>
    <property type="project" value="UniProtKB-UniRule"/>
</dbReference>
<dbReference type="EMBL" id="CP002085">
    <property type="protein sequence ID" value="ADK83864.1"/>
    <property type="molecule type" value="Genomic_DNA"/>
</dbReference>
<dbReference type="GO" id="GO:0016075">
    <property type="term" value="P:rRNA catabolic process"/>
    <property type="evidence" value="ECO:0007669"/>
    <property type="project" value="UniProtKB-UniRule"/>
</dbReference>
<dbReference type="InterPro" id="IPR002381">
    <property type="entry name" value="RNase_PH_bac-type"/>
</dbReference>
<feature type="binding site" evidence="6">
    <location>
        <begin position="122"/>
        <end position="124"/>
    </location>
    <ligand>
        <name>phosphate</name>
        <dbReference type="ChEBI" id="CHEBI:43474"/>
        <note>substrate</note>
    </ligand>
</feature>
<dbReference type="AlphaFoldDB" id="E1QE78"/>
<comment type="function">
    <text evidence="6">Phosphorolytic 3'-5' exoribonuclease that plays an important role in tRNA 3'-end maturation. Removes nucleotide residues following the 3'-CCA terminus of tRNAs; can also add nucleotides to the ends of RNA molecules by using nucleoside diphosphates as substrates, but this may not be physiologically important. Probably plays a role in initiation of 16S rRNA degradation (leading to ribosome degradation) during starvation.</text>
</comment>
<name>E1QE78_DESB2</name>
<dbReference type="GO" id="GO:0000049">
    <property type="term" value="F:tRNA binding"/>
    <property type="evidence" value="ECO:0007669"/>
    <property type="project" value="UniProtKB-UniRule"/>
</dbReference>
<dbReference type="GO" id="GO:0000175">
    <property type="term" value="F:3'-5'-RNA exonuclease activity"/>
    <property type="evidence" value="ECO:0007669"/>
    <property type="project" value="UniProtKB-UniRule"/>
</dbReference>
<feature type="binding site" evidence="6">
    <location>
        <position position="84"/>
    </location>
    <ligand>
        <name>phosphate</name>
        <dbReference type="ChEBI" id="CHEBI:43474"/>
        <note>substrate</note>
    </ligand>
</feature>
<dbReference type="HAMAP" id="MF_00564">
    <property type="entry name" value="RNase_PH"/>
    <property type="match status" value="1"/>
</dbReference>
<dbReference type="NCBIfam" id="TIGR01966">
    <property type="entry name" value="RNasePH"/>
    <property type="match status" value="1"/>
</dbReference>
<protein>
    <recommendedName>
        <fullName evidence="6">Ribonuclease PH</fullName>
        <shortName evidence="6">RNase PH</shortName>
        <ecNumber evidence="6">2.7.7.56</ecNumber>
    </recommendedName>
    <alternativeName>
        <fullName evidence="6">tRNA nucleotidyltransferase</fullName>
    </alternativeName>
</protein>
<gene>
    <name evidence="6" type="primary">rph</name>
    <name evidence="9" type="ordered locus">Deba_0491</name>
</gene>
<dbReference type="InterPro" id="IPR036345">
    <property type="entry name" value="ExoRNase_PH_dom2_sf"/>
</dbReference>
<dbReference type="PANTHER" id="PTHR11953">
    <property type="entry name" value="EXOSOME COMPLEX COMPONENT"/>
    <property type="match status" value="1"/>
</dbReference>
<keyword evidence="6 9" id="KW-0548">Nucleotidyltransferase</keyword>
<evidence type="ECO:0000259" key="8">
    <source>
        <dbReference type="Pfam" id="PF03725"/>
    </source>
</evidence>
<dbReference type="InterPro" id="IPR018336">
    <property type="entry name" value="RNase_PH_CS"/>
</dbReference>
<dbReference type="eggNOG" id="COG0689">
    <property type="taxonomic scope" value="Bacteria"/>
</dbReference>
<dbReference type="InterPro" id="IPR050080">
    <property type="entry name" value="RNase_PH"/>
</dbReference>
<evidence type="ECO:0000313" key="10">
    <source>
        <dbReference type="Proteomes" id="UP000009047"/>
    </source>
</evidence>
<evidence type="ECO:0000259" key="7">
    <source>
        <dbReference type="Pfam" id="PF01138"/>
    </source>
</evidence>
<dbReference type="STRING" id="644282.Deba_0491"/>
<dbReference type="PANTHER" id="PTHR11953:SF0">
    <property type="entry name" value="EXOSOME COMPLEX COMPONENT RRP41"/>
    <property type="match status" value="1"/>
</dbReference>
<dbReference type="Gene3D" id="3.30.230.70">
    <property type="entry name" value="GHMP Kinase, N-terminal domain"/>
    <property type="match status" value="1"/>
</dbReference>
<dbReference type="KEGG" id="dbr:Deba_0491"/>
<keyword evidence="5" id="KW-0694">RNA-binding</keyword>
<dbReference type="InterPro" id="IPR020568">
    <property type="entry name" value="Ribosomal_Su5_D2-typ_SF"/>
</dbReference>